<dbReference type="RefSeq" id="WP_132535900.1">
    <property type="nucleotide sequence ID" value="NZ_BMJO01000002.1"/>
</dbReference>
<accession>A0A4R2H732</accession>
<organism evidence="1 2">
    <name type="scientific">Pedobacter psychrotolerans</name>
    <dbReference type="NCBI Taxonomy" id="1843235"/>
    <lineage>
        <taxon>Bacteria</taxon>
        <taxon>Pseudomonadati</taxon>
        <taxon>Bacteroidota</taxon>
        <taxon>Sphingobacteriia</taxon>
        <taxon>Sphingobacteriales</taxon>
        <taxon>Sphingobacteriaceae</taxon>
        <taxon>Pedobacter</taxon>
    </lineage>
</organism>
<dbReference type="Proteomes" id="UP000295684">
    <property type="component" value="Unassembled WGS sequence"/>
</dbReference>
<name>A0A4R2H732_9SPHI</name>
<protein>
    <submittedName>
        <fullName evidence="1">Uncharacterized protein</fullName>
    </submittedName>
</protein>
<dbReference type="EMBL" id="SLWO01000009">
    <property type="protein sequence ID" value="TCO19952.1"/>
    <property type="molecule type" value="Genomic_DNA"/>
</dbReference>
<evidence type="ECO:0000313" key="1">
    <source>
        <dbReference type="EMBL" id="TCO19952.1"/>
    </source>
</evidence>
<gene>
    <name evidence="1" type="ORF">EV200_109136</name>
</gene>
<dbReference type="AlphaFoldDB" id="A0A4R2H732"/>
<reference evidence="1 2" key="1">
    <citation type="submission" date="2019-03" db="EMBL/GenBank/DDBJ databases">
        <title>Genomic Encyclopedia of Type Strains, Phase IV (KMG-IV): sequencing the most valuable type-strain genomes for metagenomic binning, comparative biology and taxonomic classification.</title>
        <authorList>
            <person name="Goeker M."/>
        </authorList>
    </citation>
    <scope>NUCLEOTIDE SEQUENCE [LARGE SCALE GENOMIC DNA]</scope>
    <source>
        <strain evidence="1 2">DSM 103236</strain>
    </source>
</reference>
<comment type="caution">
    <text evidence="1">The sequence shown here is derived from an EMBL/GenBank/DDBJ whole genome shotgun (WGS) entry which is preliminary data.</text>
</comment>
<sequence>MAKTLVLIFNNMMEQRNNLCGYRKDYPGTLWKCYIKDIKDEKILSTTCSNGGAIELTSFPLNITNLIDWV</sequence>
<proteinExistence type="predicted"/>
<dbReference type="OrthoDB" id="768633at2"/>
<evidence type="ECO:0000313" key="2">
    <source>
        <dbReference type="Proteomes" id="UP000295684"/>
    </source>
</evidence>